<protein>
    <submittedName>
        <fullName evidence="1">Uncharacterized protein</fullName>
    </submittedName>
</protein>
<dbReference type="HOGENOM" id="CLU_1708508_0_0_1"/>
<evidence type="ECO:0000313" key="2">
    <source>
        <dbReference type="Proteomes" id="UP000053820"/>
    </source>
</evidence>
<dbReference type="AlphaFoldDB" id="A0A0C9V6P7"/>
<reference evidence="1 2" key="1">
    <citation type="submission" date="2014-04" db="EMBL/GenBank/DDBJ databases">
        <title>Evolutionary Origins and Diversification of the Mycorrhizal Mutualists.</title>
        <authorList>
            <consortium name="DOE Joint Genome Institute"/>
            <consortium name="Mycorrhizal Genomics Consortium"/>
            <person name="Kohler A."/>
            <person name="Kuo A."/>
            <person name="Nagy L.G."/>
            <person name="Floudas D."/>
            <person name="Copeland A."/>
            <person name="Barry K.W."/>
            <person name="Cichocki N."/>
            <person name="Veneault-Fourrey C."/>
            <person name="LaButti K."/>
            <person name="Lindquist E.A."/>
            <person name="Lipzen A."/>
            <person name="Lundell T."/>
            <person name="Morin E."/>
            <person name="Murat C."/>
            <person name="Riley R."/>
            <person name="Ohm R."/>
            <person name="Sun H."/>
            <person name="Tunlid A."/>
            <person name="Henrissat B."/>
            <person name="Grigoriev I.V."/>
            <person name="Hibbett D.S."/>
            <person name="Martin F."/>
        </authorList>
    </citation>
    <scope>NUCLEOTIDE SEQUENCE [LARGE SCALE GENOMIC DNA]</scope>
    <source>
        <strain evidence="1 2">MD-312</strain>
    </source>
</reference>
<name>A0A0C9V6P7_9AGAM</name>
<feature type="non-terminal residue" evidence="1">
    <location>
        <position position="154"/>
    </location>
</feature>
<proteinExistence type="predicted"/>
<accession>A0A0C9V6P7</accession>
<sequence length="154" mass="16813">MQMAYSYSVSSLLPPSSPAGIYHAFPALDSRGIRVSSPPSLARWGNWALTNSVTFGSLGPYVPRLTHVNILTSARDRKGTASLRSWATSSNDPFENISTFLSPIHRRATNFATSSCGLENLERAQEHVTRCATDNSMVLYTGNDNLTDEQCLDA</sequence>
<keyword evidence="2" id="KW-1185">Reference proteome</keyword>
<gene>
    <name evidence="1" type="ORF">HYDPIDRAFT_116033</name>
</gene>
<dbReference type="Proteomes" id="UP000053820">
    <property type="component" value="Unassembled WGS sequence"/>
</dbReference>
<dbReference type="EMBL" id="KN839863">
    <property type="protein sequence ID" value="KIJ61289.1"/>
    <property type="molecule type" value="Genomic_DNA"/>
</dbReference>
<organism evidence="1 2">
    <name type="scientific">Hydnomerulius pinastri MD-312</name>
    <dbReference type="NCBI Taxonomy" id="994086"/>
    <lineage>
        <taxon>Eukaryota</taxon>
        <taxon>Fungi</taxon>
        <taxon>Dikarya</taxon>
        <taxon>Basidiomycota</taxon>
        <taxon>Agaricomycotina</taxon>
        <taxon>Agaricomycetes</taxon>
        <taxon>Agaricomycetidae</taxon>
        <taxon>Boletales</taxon>
        <taxon>Boletales incertae sedis</taxon>
        <taxon>Leucogyrophana</taxon>
    </lineage>
</organism>
<evidence type="ECO:0000313" key="1">
    <source>
        <dbReference type="EMBL" id="KIJ61289.1"/>
    </source>
</evidence>